<evidence type="ECO:0000313" key="2">
    <source>
        <dbReference type="EMBL" id="RPB19765.1"/>
    </source>
</evidence>
<organism evidence="2 3">
    <name type="scientific">Terfezia boudieri ATCC MYA-4762</name>
    <dbReference type="NCBI Taxonomy" id="1051890"/>
    <lineage>
        <taxon>Eukaryota</taxon>
        <taxon>Fungi</taxon>
        <taxon>Dikarya</taxon>
        <taxon>Ascomycota</taxon>
        <taxon>Pezizomycotina</taxon>
        <taxon>Pezizomycetes</taxon>
        <taxon>Pezizales</taxon>
        <taxon>Pezizaceae</taxon>
        <taxon>Terfezia</taxon>
    </lineage>
</organism>
<dbReference type="InParanoid" id="A0A3N4LP63"/>
<evidence type="ECO:0000256" key="1">
    <source>
        <dbReference type="SAM" id="MobiDB-lite"/>
    </source>
</evidence>
<dbReference type="AlphaFoldDB" id="A0A3N4LP63"/>
<feature type="region of interest" description="Disordered" evidence="1">
    <location>
        <begin position="1"/>
        <end position="20"/>
    </location>
</feature>
<evidence type="ECO:0000313" key="3">
    <source>
        <dbReference type="Proteomes" id="UP000267821"/>
    </source>
</evidence>
<keyword evidence="3" id="KW-1185">Reference proteome</keyword>
<dbReference type="OrthoDB" id="5437621at2759"/>
<reference evidence="2 3" key="1">
    <citation type="journal article" date="2018" name="Nat. Ecol. Evol.">
        <title>Pezizomycetes genomes reveal the molecular basis of ectomycorrhizal truffle lifestyle.</title>
        <authorList>
            <person name="Murat C."/>
            <person name="Payen T."/>
            <person name="Noel B."/>
            <person name="Kuo A."/>
            <person name="Morin E."/>
            <person name="Chen J."/>
            <person name="Kohler A."/>
            <person name="Krizsan K."/>
            <person name="Balestrini R."/>
            <person name="Da Silva C."/>
            <person name="Montanini B."/>
            <person name="Hainaut M."/>
            <person name="Levati E."/>
            <person name="Barry K.W."/>
            <person name="Belfiori B."/>
            <person name="Cichocki N."/>
            <person name="Clum A."/>
            <person name="Dockter R.B."/>
            <person name="Fauchery L."/>
            <person name="Guy J."/>
            <person name="Iotti M."/>
            <person name="Le Tacon F."/>
            <person name="Lindquist E.A."/>
            <person name="Lipzen A."/>
            <person name="Malagnac F."/>
            <person name="Mello A."/>
            <person name="Molinier V."/>
            <person name="Miyauchi S."/>
            <person name="Poulain J."/>
            <person name="Riccioni C."/>
            <person name="Rubini A."/>
            <person name="Sitrit Y."/>
            <person name="Splivallo R."/>
            <person name="Traeger S."/>
            <person name="Wang M."/>
            <person name="Zifcakova L."/>
            <person name="Wipf D."/>
            <person name="Zambonelli A."/>
            <person name="Paolocci F."/>
            <person name="Nowrousian M."/>
            <person name="Ottonello S."/>
            <person name="Baldrian P."/>
            <person name="Spatafora J.W."/>
            <person name="Henrissat B."/>
            <person name="Nagy L.G."/>
            <person name="Aury J.M."/>
            <person name="Wincker P."/>
            <person name="Grigoriev I.V."/>
            <person name="Bonfante P."/>
            <person name="Martin F.M."/>
        </authorList>
    </citation>
    <scope>NUCLEOTIDE SEQUENCE [LARGE SCALE GENOMIC DNA]</scope>
    <source>
        <strain evidence="2 3">ATCC MYA-4762</strain>
    </source>
</reference>
<dbReference type="Proteomes" id="UP000267821">
    <property type="component" value="Unassembled WGS sequence"/>
</dbReference>
<protein>
    <submittedName>
        <fullName evidence="2">Uncharacterized protein</fullName>
    </submittedName>
</protein>
<name>A0A3N4LP63_9PEZI</name>
<sequence length="319" mass="35545">MAPQLRLLAPKGKSHPQTPVQDRLQLGHSIFQDEQPTEGNGTGNEVNLQRSATSQSCVPSRFISVSSGHDVVSSPLLPPDSTVSNLERKQYAAVSPCTNTYSSSIPITAVGTGFFPEVSPRNLLSVIVTPERHGLSTHYPPYGNLQLRDITQNRQSQDYLIPTLHAPEDAVWASMTQPTIGFHQDQSTVNQQPPISTQQLPPSEPAYHTQFVQNLQHVSCVNCPSIWCLHLESIMFSDPEDKGISNLKHSYRDLRRHVHETHHWHYGASCALCENLFCYHLDKMMLLEAAKGDLCEAKTDLRKSFKALRDHIQEAHGGC</sequence>
<accession>A0A3N4LP63</accession>
<proteinExistence type="predicted"/>
<gene>
    <name evidence="2" type="ORF">L211DRAFT_842359</name>
</gene>
<dbReference type="EMBL" id="ML121584">
    <property type="protein sequence ID" value="RPB19765.1"/>
    <property type="molecule type" value="Genomic_DNA"/>
</dbReference>